<gene>
    <name evidence="2" type="ORF">EJD97_024971</name>
</gene>
<dbReference type="PANTHER" id="PTHR34145:SF69">
    <property type="entry name" value="FBD DOMAIN-CONTAINING PROTEIN"/>
    <property type="match status" value="1"/>
</dbReference>
<protein>
    <recommendedName>
        <fullName evidence="1">F-box domain-containing protein</fullName>
    </recommendedName>
</protein>
<dbReference type="PANTHER" id="PTHR34145">
    <property type="entry name" value="OS02G0105600 PROTEIN"/>
    <property type="match status" value="1"/>
</dbReference>
<dbReference type="InterPro" id="IPR055411">
    <property type="entry name" value="LRR_FXL15/At3g58940/PEG3-like"/>
</dbReference>
<dbReference type="SUPFAM" id="SSF52047">
    <property type="entry name" value="RNI-like"/>
    <property type="match status" value="1"/>
</dbReference>
<comment type="caution">
    <text evidence="2">The sequence shown here is derived from an EMBL/GenBank/DDBJ whole genome shotgun (WGS) entry which is preliminary data.</text>
</comment>
<sequence length="387" mass="44923">MVNMNNRDTELIIDENEIDKISDLPMDILDKIFKDMSFQELVKTCVLSKKWEHFWTMHPILVLDWEFFEDKSGTIGLIEDGFSNMIDNILLQHVGSLVKFFLDLSTIDCNDRDLDHWLLCVTSKRVKELTLKNHKRKCYTLPFCVFDSPTLRYLDVTNFIVKPLYPKALVPNLLELTLKFIRFCPDKANYVLNTPLLYSLTFIACNDVHFLTISAPRIQFLTIHDSHDIHTSFFDNFSNVRELFMVLNVCEESKSYEQDRFITWSRLLYSCSNLERLVLSNSCIQVVNTLSEGNIDEVTHYLEDPNCVDKQFEKLVFVELREFEGTLFELLFLKLILAYSPSLSRLIVEPSDALDVAEVLGFYQLLRMSLKASPKAKVSVAPHGQDV</sequence>
<reference evidence="2" key="1">
    <citation type="submission" date="2019-05" db="EMBL/GenBank/DDBJ databases">
        <title>The de novo reference genome and transcriptome assemblies of the wild tomato species Solanum chilense.</title>
        <authorList>
            <person name="Stam R."/>
            <person name="Nosenko T."/>
            <person name="Hoerger A.C."/>
            <person name="Stephan W."/>
            <person name="Seidel M.A."/>
            <person name="Kuhn J.M.M."/>
            <person name="Haberer G."/>
            <person name="Tellier A."/>
        </authorList>
    </citation>
    <scope>NUCLEOTIDE SEQUENCE</scope>
    <source>
        <tissue evidence="2">Mature leaves</tissue>
    </source>
</reference>
<dbReference type="Pfam" id="PF00646">
    <property type="entry name" value="F-box"/>
    <property type="match status" value="1"/>
</dbReference>
<dbReference type="SMART" id="SM00256">
    <property type="entry name" value="FBOX"/>
    <property type="match status" value="1"/>
</dbReference>
<dbReference type="SUPFAM" id="SSF81383">
    <property type="entry name" value="F-box domain"/>
    <property type="match status" value="1"/>
</dbReference>
<dbReference type="Pfam" id="PF24758">
    <property type="entry name" value="LRR_At5g56370"/>
    <property type="match status" value="1"/>
</dbReference>
<evidence type="ECO:0000313" key="2">
    <source>
        <dbReference type="EMBL" id="TMX01195.1"/>
    </source>
</evidence>
<dbReference type="PROSITE" id="PS50181">
    <property type="entry name" value="FBOX"/>
    <property type="match status" value="1"/>
</dbReference>
<dbReference type="AlphaFoldDB" id="A0A6N2C248"/>
<evidence type="ECO:0000259" key="1">
    <source>
        <dbReference type="PROSITE" id="PS50181"/>
    </source>
</evidence>
<accession>A0A6N2C248</accession>
<dbReference type="InterPro" id="IPR036047">
    <property type="entry name" value="F-box-like_dom_sf"/>
</dbReference>
<name>A0A6N2C248_SOLCI</name>
<dbReference type="InterPro" id="IPR001810">
    <property type="entry name" value="F-box_dom"/>
</dbReference>
<proteinExistence type="predicted"/>
<feature type="domain" description="F-box" evidence="1">
    <location>
        <begin position="18"/>
        <end position="51"/>
    </location>
</feature>
<dbReference type="EMBL" id="RXGB01000917">
    <property type="protein sequence ID" value="TMX01195.1"/>
    <property type="molecule type" value="Genomic_DNA"/>
</dbReference>
<dbReference type="InterPro" id="IPR053772">
    <property type="entry name" value="At1g61320/At1g61330-like"/>
</dbReference>
<organism evidence="2">
    <name type="scientific">Solanum chilense</name>
    <name type="common">Tomato</name>
    <name type="synonym">Lycopersicon chilense</name>
    <dbReference type="NCBI Taxonomy" id="4083"/>
    <lineage>
        <taxon>Eukaryota</taxon>
        <taxon>Viridiplantae</taxon>
        <taxon>Streptophyta</taxon>
        <taxon>Embryophyta</taxon>
        <taxon>Tracheophyta</taxon>
        <taxon>Spermatophyta</taxon>
        <taxon>Magnoliopsida</taxon>
        <taxon>eudicotyledons</taxon>
        <taxon>Gunneridae</taxon>
        <taxon>Pentapetalae</taxon>
        <taxon>asterids</taxon>
        <taxon>lamiids</taxon>
        <taxon>Solanales</taxon>
        <taxon>Solanaceae</taxon>
        <taxon>Solanoideae</taxon>
        <taxon>Solaneae</taxon>
        <taxon>Solanum</taxon>
        <taxon>Solanum subgen. Lycopersicon</taxon>
    </lineage>
</organism>